<keyword evidence="1" id="KW-0472">Membrane</keyword>
<keyword evidence="1" id="KW-0812">Transmembrane</keyword>
<accession>A0AAV0BL99</accession>
<proteinExistence type="predicted"/>
<organism evidence="2 3">
    <name type="scientific">Phakopsora pachyrhizi</name>
    <name type="common">Asian soybean rust disease fungus</name>
    <dbReference type="NCBI Taxonomy" id="170000"/>
    <lineage>
        <taxon>Eukaryota</taxon>
        <taxon>Fungi</taxon>
        <taxon>Dikarya</taxon>
        <taxon>Basidiomycota</taxon>
        <taxon>Pucciniomycotina</taxon>
        <taxon>Pucciniomycetes</taxon>
        <taxon>Pucciniales</taxon>
        <taxon>Phakopsoraceae</taxon>
        <taxon>Phakopsora</taxon>
    </lineage>
</organism>
<keyword evidence="1" id="KW-1133">Transmembrane helix</keyword>
<feature type="transmembrane region" description="Helical" evidence="1">
    <location>
        <begin position="7"/>
        <end position="26"/>
    </location>
</feature>
<dbReference type="AlphaFoldDB" id="A0AAV0BL99"/>
<comment type="caution">
    <text evidence="2">The sequence shown here is derived from an EMBL/GenBank/DDBJ whole genome shotgun (WGS) entry which is preliminary data.</text>
</comment>
<protein>
    <submittedName>
        <fullName evidence="2">Uncharacterized protein</fullName>
    </submittedName>
</protein>
<evidence type="ECO:0000313" key="3">
    <source>
        <dbReference type="Proteomes" id="UP001153365"/>
    </source>
</evidence>
<gene>
    <name evidence="2" type="ORF">PPACK8108_LOCUS22900</name>
</gene>
<feature type="transmembrane region" description="Helical" evidence="1">
    <location>
        <begin position="46"/>
        <end position="63"/>
    </location>
</feature>
<evidence type="ECO:0000313" key="2">
    <source>
        <dbReference type="EMBL" id="CAH7688010.1"/>
    </source>
</evidence>
<name>A0AAV0BL99_PHAPC</name>
<evidence type="ECO:0000256" key="1">
    <source>
        <dbReference type="SAM" id="Phobius"/>
    </source>
</evidence>
<reference evidence="2" key="1">
    <citation type="submission" date="2022-06" db="EMBL/GenBank/DDBJ databases">
        <authorList>
            <consortium name="SYNGENTA / RWTH Aachen University"/>
        </authorList>
    </citation>
    <scope>NUCLEOTIDE SEQUENCE</scope>
</reference>
<dbReference type="EMBL" id="CALTRL010005940">
    <property type="protein sequence ID" value="CAH7688010.1"/>
    <property type="molecule type" value="Genomic_DNA"/>
</dbReference>
<dbReference type="Proteomes" id="UP001153365">
    <property type="component" value="Unassembled WGS sequence"/>
</dbReference>
<keyword evidence="3" id="KW-1185">Reference proteome</keyword>
<sequence length="94" mass="11147">MYTLPYLTLPYLTTTSLVFFILFSSLKLTSLPPSVVNTPPLPNQIFFFKKIFINCFLIPKFKYKYKKKKKRNKLFQIKISLVISRDTSVFHIFT</sequence>